<accession>A0A9Q0D256</accession>
<organism evidence="2 3">
    <name type="scientific">Rhynchospora breviuscula</name>
    <dbReference type="NCBI Taxonomy" id="2022672"/>
    <lineage>
        <taxon>Eukaryota</taxon>
        <taxon>Viridiplantae</taxon>
        <taxon>Streptophyta</taxon>
        <taxon>Embryophyta</taxon>
        <taxon>Tracheophyta</taxon>
        <taxon>Spermatophyta</taxon>
        <taxon>Magnoliopsida</taxon>
        <taxon>Liliopsida</taxon>
        <taxon>Poales</taxon>
        <taxon>Cyperaceae</taxon>
        <taxon>Cyperoideae</taxon>
        <taxon>Rhynchosporeae</taxon>
        <taxon>Rhynchospora</taxon>
    </lineage>
</organism>
<dbReference type="GO" id="GO:0016762">
    <property type="term" value="F:xyloglucan:xyloglucosyl transferase activity"/>
    <property type="evidence" value="ECO:0007669"/>
    <property type="project" value="InterPro"/>
</dbReference>
<proteinExistence type="predicted"/>
<dbReference type="GO" id="GO:0004553">
    <property type="term" value="F:hydrolase activity, hydrolyzing O-glycosyl compounds"/>
    <property type="evidence" value="ECO:0007669"/>
    <property type="project" value="InterPro"/>
</dbReference>
<dbReference type="InterPro" id="IPR044791">
    <property type="entry name" value="Beta-glucanase/XTH"/>
</dbReference>
<protein>
    <recommendedName>
        <fullName evidence="1">Xyloglucan endo-transglycosylase C-terminal domain-containing protein</fullName>
    </recommendedName>
</protein>
<dbReference type="AlphaFoldDB" id="A0A9Q0D256"/>
<sequence length="108" mass="12792">MTAYSSIWNADDWACQGGRLKTNWTHQPFIARYLNYQDSVCLWTGKNSISNCGARNRANWYNAPQFRQLTKPQIDQMTYIRRNYMIYNYSSDRKRFNGAVPPECHLNQ</sequence>
<evidence type="ECO:0000313" key="2">
    <source>
        <dbReference type="EMBL" id="KAJ1704424.1"/>
    </source>
</evidence>
<dbReference type="GO" id="GO:0044042">
    <property type="term" value="P:glucan metabolic process"/>
    <property type="evidence" value="ECO:0007669"/>
    <property type="project" value="InterPro"/>
</dbReference>
<dbReference type="EMBL" id="JAMQYH010000001">
    <property type="protein sequence ID" value="KAJ1704424.1"/>
    <property type="molecule type" value="Genomic_DNA"/>
</dbReference>
<dbReference type="SUPFAM" id="SSF49899">
    <property type="entry name" value="Concanavalin A-like lectins/glucanases"/>
    <property type="match status" value="1"/>
</dbReference>
<dbReference type="Pfam" id="PF06955">
    <property type="entry name" value="XET_C"/>
    <property type="match status" value="1"/>
</dbReference>
<dbReference type="PANTHER" id="PTHR31062">
    <property type="entry name" value="XYLOGLUCAN ENDOTRANSGLUCOSYLASE/HYDROLASE PROTEIN 8-RELATED"/>
    <property type="match status" value="1"/>
</dbReference>
<dbReference type="OrthoDB" id="1934434at2759"/>
<comment type="caution">
    <text evidence="2">The sequence shown here is derived from an EMBL/GenBank/DDBJ whole genome shotgun (WGS) entry which is preliminary data.</text>
</comment>
<evidence type="ECO:0000313" key="3">
    <source>
        <dbReference type="Proteomes" id="UP001151287"/>
    </source>
</evidence>
<gene>
    <name evidence="2" type="ORF">LUZ63_004203</name>
</gene>
<dbReference type="InterPro" id="IPR010713">
    <property type="entry name" value="XET_C"/>
</dbReference>
<keyword evidence="3" id="KW-1185">Reference proteome</keyword>
<name>A0A9Q0D256_9POAL</name>
<dbReference type="Gene3D" id="2.60.120.200">
    <property type="match status" value="1"/>
</dbReference>
<reference evidence="2" key="1">
    <citation type="journal article" date="2022" name="Cell">
        <title>Repeat-based holocentromeres influence genome architecture and karyotype evolution.</title>
        <authorList>
            <person name="Hofstatter P.G."/>
            <person name="Thangavel G."/>
            <person name="Lux T."/>
            <person name="Neumann P."/>
            <person name="Vondrak T."/>
            <person name="Novak P."/>
            <person name="Zhang M."/>
            <person name="Costa L."/>
            <person name="Castellani M."/>
            <person name="Scott A."/>
            <person name="Toegelov H."/>
            <person name="Fuchs J."/>
            <person name="Mata-Sucre Y."/>
            <person name="Dias Y."/>
            <person name="Vanzela A.L.L."/>
            <person name="Huettel B."/>
            <person name="Almeida C.C.S."/>
            <person name="Simkova H."/>
            <person name="Souza G."/>
            <person name="Pedrosa-Harand A."/>
            <person name="Macas J."/>
            <person name="Mayer K.F.X."/>
            <person name="Houben A."/>
            <person name="Marques A."/>
        </authorList>
    </citation>
    <scope>NUCLEOTIDE SEQUENCE</scope>
    <source>
        <strain evidence="2">RhyBre1mFocal</strain>
    </source>
</reference>
<dbReference type="GO" id="GO:0048046">
    <property type="term" value="C:apoplast"/>
    <property type="evidence" value="ECO:0007669"/>
    <property type="project" value="InterPro"/>
</dbReference>
<evidence type="ECO:0000259" key="1">
    <source>
        <dbReference type="Pfam" id="PF06955"/>
    </source>
</evidence>
<feature type="domain" description="Xyloglucan endo-transglycosylase C-terminal" evidence="1">
    <location>
        <begin position="56"/>
        <end position="104"/>
    </location>
</feature>
<dbReference type="Proteomes" id="UP001151287">
    <property type="component" value="Unassembled WGS sequence"/>
</dbReference>
<dbReference type="InterPro" id="IPR013320">
    <property type="entry name" value="ConA-like_dom_sf"/>
</dbReference>